<evidence type="ECO:0000256" key="6">
    <source>
        <dbReference type="ARBA" id="ARBA00022777"/>
    </source>
</evidence>
<keyword evidence="7" id="KW-0067">ATP-binding</keyword>
<dbReference type="KEGG" id="psua:FLK61_31045"/>
<evidence type="ECO:0000256" key="3">
    <source>
        <dbReference type="ARBA" id="ARBA00022516"/>
    </source>
</evidence>
<dbReference type="InterPro" id="IPR001206">
    <property type="entry name" value="Diacylglycerol_kinase_cat_dom"/>
</dbReference>
<gene>
    <name evidence="12" type="ORF">FLK61_31045</name>
</gene>
<evidence type="ECO:0000256" key="4">
    <source>
        <dbReference type="ARBA" id="ARBA00022679"/>
    </source>
</evidence>
<dbReference type="Proteomes" id="UP000318138">
    <property type="component" value="Chromosome"/>
</dbReference>
<keyword evidence="4" id="KW-0808">Transferase</keyword>
<proteinExistence type="inferred from homology"/>
<dbReference type="Gene3D" id="2.60.200.40">
    <property type="match status" value="1"/>
</dbReference>
<keyword evidence="3" id="KW-0444">Lipid biosynthesis</keyword>
<protein>
    <recommendedName>
        <fullName evidence="11">DAGKc domain-containing protein</fullName>
    </recommendedName>
</protein>
<evidence type="ECO:0000256" key="1">
    <source>
        <dbReference type="ARBA" id="ARBA00001946"/>
    </source>
</evidence>
<dbReference type="InterPro" id="IPR016064">
    <property type="entry name" value="NAD/diacylglycerol_kinase_sf"/>
</dbReference>
<evidence type="ECO:0000256" key="2">
    <source>
        <dbReference type="ARBA" id="ARBA00005983"/>
    </source>
</evidence>
<keyword evidence="10" id="KW-1208">Phospholipid metabolism</keyword>
<keyword evidence="8" id="KW-0443">Lipid metabolism</keyword>
<evidence type="ECO:0000259" key="11">
    <source>
        <dbReference type="PROSITE" id="PS50146"/>
    </source>
</evidence>
<accession>A0A859FCT0</accession>
<dbReference type="InterPro" id="IPR045540">
    <property type="entry name" value="YegS/DAGK_C"/>
</dbReference>
<keyword evidence="13" id="KW-1185">Reference proteome</keyword>
<feature type="domain" description="DAGKc" evidence="11">
    <location>
        <begin position="48"/>
        <end position="134"/>
    </location>
</feature>
<dbReference type="EMBL" id="CP041372">
    <property type="protein sequence ID" value="QKS71153.1"/>
    <property type="molecule type" value="Genomic_DNA"/>
</dbReference>
<name>A0A859FCT0_9BACI</name>
<dbReference type="GO" id="GO:0008654">
    <property type="term" value="P:phospholipid biosynthetic process"/>
    <property type="evidence" value="ECO:0007669"/>
    <property type="project" value="UniProtKB-KW"/>
</dbReference>
<dbReference type="Pfam" id="PF19279">
    <property type="entry name" value="YegS_C"/>
    <property type="match status" value="1"/>
</dbReference>
<evidence type="ECO:0000256" key="8">
    <source>
        <dbReference type="ARBA" id="ARBA00023098"/>
    </source>
</evidence>
<keyword evidence="9" id="KW-0594">Phospholipid biosynthesis</keyword>
<dbReference type="InterPro" id="IPR050187">
    <property type="entry name" value="Lipid_Phosphate_FormReg"/>
</dbReference>
<evidence type="ECO:0000256" key="7">
    <source>
        <dbReference type="ARBA" id="ARBA00022840"/>
    </source>
</evidence>
<evidence type="ECO:0000313" key="12">
    <source>
        <dbReference type="EMBL" id="QKS71153.1"/>
    </source>
</evidence>
<dbReference type="PANTHER" id="PTHR12358">
    <property type="entry name" value="SPHINGOSINE KINASE"/>
    <property type="match status" value="1"/>
</dbReference>
<dbReference type="Gene3D" id="3.40.50.10330">
    <property type="entry name" value="Probable inorganic polyphosphate/atp-NAD kinase, domain 1"/>
    <property type="match status" value="1"/>
</dbReference>
<evidence type="ECO:0000256" key="5">
    <source>
        <dbReference type="ARBA" id="ARBA00022741"/>
    </source>
</evidence>
<sequence length="296" mass="32888">MHAIILNNSSNNQVIYQKIVQISSGLSLNPLPFFLANTSEASLANLKQQLLSKLDVLQGIIILGGDGTLQLICAYLHDLNLPFGIIRAGSGNDFARALRIPKHLKHALQRIASNSPKKYDTLYACDRLVLSVCSAGADALTAKAVNESRLKSLFNKAYIGRFIYIFLFMKILFTYKPQSYDLYIDDKKHSFKKIWLLAVGNTPYYGGGVPICPSADPCDQKATVTVVDSLSRAMIYLVFPLVYIKKHVNLKKVHVLEGEKIEIVTDTPIYMQGDGELLPSDKQISIKTMPANVSFY</sequence>
<comment type="similarity">
    <text evidence="2">Belongs to the diacylglycerol/lipid kinase family.</text>
</comment>
<evidence type="ECO:0000256" key="9">
    <source>
        <dbReference type="ARBA" id="ARBA00023209"/>
    </source>
</evidence>
<evidence type="ECO:0000313" key="13">
    <source>
        <dbReference type="Proteomes" id="UP000318138"/>
    </source>
</evidence>
<dbReference type="PROSITE" id="PS50146">
    <property type="entry name" value="DAGK"/>
    <property type="match status" value="1"/>
</dbReference>
<dbReference type="SUPFAM" id="SSF111331">
    <property type="entry name" value="NAD kinase/diacylglycerol kinase-like"/>
    <property type="match status" value="1"/>
</dbReference>
<dbReference type="RefSeq" id="WP_176009189.1">
    <property type="nucleotide sequence ID" value="NZ_CP041372.2"/>
</dbReference>
<dbReference type="InterPro" id="IPR017438">
    <property type="entry name" value="ATP-NAD_kinase_N"/>
</dbReference>
<keyword evidence="6" id="KW-0418">Kinase</keyword>
<dbReference type="Pfam" id="PF00781">
    <property type="entry name" value="DAGK_cat"/>
    <property type="match status" value="1"/>
</dbReference>
<dbReference type="AlphaFoldDB" id="A0A859FCT0"/>
<reference evidence="13" key="1">
    <citation type="submission" date="2019-07" db="EMBL/GenBank/DDBJ databases">
        <title>Bacillus alkalisoli sp. nov. isolated from saline soil.</title>
        <authorList>
            <person name="Sun J.-Q."/>
            <person name="Xu L."/>
        </authorList>
    </citation>
    <scope>NUCLEOTIDE SEQUENCE [LARGE SCALE GENOMIC DNA]</scope>
    <source>
        <strain evidence="13">M4U3P1</strain>
    </source>
</reference>
<dbReference type="GO" id="GO:0016301">
    <property type="term" value="F:kinase activity"/>
    <property type="evidence" value="ECO:0007669"/>
    <property type="project" value="UniProtKB-KW"/>
</dbReference>
<organism evidence="12 13">
    <name type="scientific">Paenalkalicoccus suaedae</name>
    <dbReference type="NCBI Taxonomy" id="2592382"/>
    <lineage>
        <taxon>Bacteria</taxon>
        <taxon>Bacillati</taxon>
        <taxon>Bacillota</taxon>
        <taxon>Bacilli</taxon>
        <taxon>Bacillales</taxon>
        <taxon>Bacillaceae</taxon>
        <taxon>Paenalkalicoccus</taxon>
    </lineage>
</organism>
<dbReference type="PANTHER" id="PTHR12358:SF54">
    <property type="entry name" value="SPHINGOSINE KINASE RELATED PROTEIN"/>
    <property type="match status" value="1"/>
</dbReference>
<evidence type="ECO:0000256" key="10">
    <source>
        <dbReference type="ARBA" id="ARBA00023264"/>
    </source>
</evidence>
<comment type="cofactor">
    <cofactor evidence="1">
        <name>Mg(2+)</name>
        <dbReference type="ChEBI" id="CHEBI:18420"/>
    </cofactor>
</comment>
<keyword evidence="5" id="KW-0547">Nucleotide-binding</keyword>
<dbReference type="GO" id="GO:0005524">
    <property type="term" value="F:ATP binding"/>
    <property type="evidence" value="ECO:0007669"/>
    <property type="project" value="UniProtKB-KW"/>
</dbReference>